<dbReference type="InterPro" id="IPR001878">
    <property type="entry name" value="Znf_CCHC"/>
</dbReference>
<accession>A0AAN7ITW3</accession>
<gene>
    <name evidence="4" type="ORF">RGQ29_017903</name>
</gene>
<proteinExistence type="predicted"/>
<dbReference type="PANTHER" id="PTHR35046">
    <property type="entry name" value="ZINC KNUCKLE (CCHC-TYPE) FAMILY PROTEIN"/>
    <property type="match status" value="1"/>
</dbReference>
<sequence>MEEQFEALRKQLAALAVVNEPRNRSPTLRFVEEDEKEEGETLDIPEFKGCLQPEEFLDWVAAVEEILEFKEVPQDKRVSLVATKFRGRAAAWWQQLKQSRIRQGKSKINTWEKILKHMRAAFLPHNYMRTLYQQLHNLRQGTQSIDEYTREFYQLVARVDLADSEDQLVSRYIEGMRQQFQDTLNLFDLISISEAHQRALHLEKTMNRRTNMVSNRSDNRLPPVVPPYGAITQSTQGKGQVNQANPQPNRIAASSSGSRCFKCGEAGHRMADCKKGGRYGKGLFIESEECTDDHLNTFKQEAVYDAEEEEEYVQEDDGPLLVTRRACFTPRKSEGEDWLRSNIFQTTCTMGGKVCRLVIDSGSCENVVSEEAVQKLGLATEKHPNPYKLSWLKRGNEDNAWCDVVVMDACHLLLGRPWQYDREVQHDGRKNTYSFMFGSTKIMLLHCSNLPNRPHYRISPKEYEELRRQVEGLLLKGHIRESLSPCAVPALLTFKTREGLYEWLVMPFELSNAPSTFMRVMN</sequence>
<comment type="caution">
    <text evidence="4">The sequence shown here is derived from an EMBL/GenBank/DDBJ whole genome shotgun (WGS) entry which is preliminary data.</text>
</comment>
<dbReference type="InterPro" id="IPR043502">
    <property type="entry name" value="DNA/RNA_pol_sf"/>
</dbReference>
<evidence type="ECO:0000313" key="4">
    <source>
        <dbReference type="EMBL" id="KAK4594008.1"/>
    </source>
</evidence>
<keyword evidence="1" id="KW-0863">Zinc-finger</keyword>
<feature type="region of interest" description="Disordered" evidence="2">
    <location>
        <begin position="234"/>
        <end position="253"/>
    </location>
</feature>
<organism evidence="4 5">
    <name type="scientific">Quercus rubra</name>
    <name type="common">Northern red oak</name>
    <name type="synonym">Quercus borealis</name>
    <dbReference type="NCBI Taxonomy" id="3512"/>
    <lineage>
        <taxon>Eukaryota</taxon>
        <taxon>Viridiplantae</taxon>
        <taxon>Streptophyta</taxon>
        <taxon>Embryophyta</taxon>
        <taxon>Tracheophyta</taxon>
        <taxon>Spermatophyta</taxon>
        <taxon>Magnoliopsida</taxon>
        <taxon>eudicotyledons</taxon>
        <taxon>Gunneridae</taxon>
        <taxon>Pentapetalae</taxon>
        <taxon>rosids</taxon>
        <taxon>fabids</taxon>
        <taxon>Fagales</taxon>
        <taxon>Fagaceae</taxon>
        <taxon>Quercus</taxon>
    </lineage>
</organism>
<dbReference type="PROSITE" id="PS50158">
    <property type="entry name" value="ZF_CCHC"/>
    <property type="match status" value="1"/>
</dbReference>
<keyword evidence="5" id="KW-1185">Reference proteome</keyword>
<dbReference type="InterPro" id="IPR036875">
    <property type="entry name" value="Znf_CCHC_sf"/>
</dbReference>
<dbReference type="GO" id="GO:0003676">
    <property type="term" value="F:nucleic acid binding"/>
    <property type="evidence" value="ECO:0007669"/>
    <property type="project" value="InterPro"/>
</dbReference>
<dbReference type="PANTHER" id="PTHR35046:SF18">
    <property type="entry name" value="RNA-DIRECTED DNA POLYMERASE"/>
    <property type="match status" value="1"/>
</dbReference>
<evidence type="ECO:0000313" key="5">
    <source>
        <dbReference type="Proteomes" id="UP001324115"/>
    </source>
</evidence>
<dbReference type="Pfam" id="PF03732">
    <property type="entry name" value="Retrotrans_gag"/>
    <property type="match status" value="1"/>
</dbReference>
<keyword evidence="1" id="KW-0479">Metal-binding</keyword>
<dbReference type="SUPFAM" id="SSF57756">
    <property type="entry name" value="Retrovirus zinc finger-like domains"/>
    <property type="match status" value="1"/>
</dbReference>
<evidence type="ECO:0000259" key="3">
    <source>
        <dbReference type="PROSITE" id="PS50158"/>
    </source>
</evidence>
<protein>
    <recommendedName>
        <fullName evidence="3">CCHC-type domain-containing protein</fullName>
    </recommendedName>
</protein>
<evidence type="ECO:0000256" key="2">
    <source>
        <dbReference type="SAM" id="MobiDB-lite"/>
    </source>
</evidence>
<dbReference type="Proteomes" id="UP001324115">
    <property type="component" value="Unassembled WGS sequence"/>
</dbReference>
<name>A0AAN7ITW3_QUERU</name>
<dbReference type="GO" id="GO:0008270">
    <property type="term" value="F:zinc ion binding"/>
    <property type="evidence" value="ECO:0007669"/>
    <property type="project" value="UniProtKB-KW"/>
</dbReference>
<dbReference type="Gene3D" id="3.10.10.10">
    <property type="entry name" value="HIV Type 1 Reverse Transcriptase, subunit A, domain 1"/>
    <property type="match status" value="2"/>
</dbReference>
<dbReference type="Pfam" id="PF00098">
    <property type="entry name" value="zf-CCHC"/>
    <property type="match status" value="1"/>
</dbReference>
<dbReference type="SMART" id="SM00343">
    <property type="entry name" value="ZnF_C2HC"/>
    <property type="match status" value="1"/>
</dbReference>
<dbReference type="CDD" id="cd00303">
    <property type="entry name" value="retropepsin_like"/>
    <property type="match status" value="1"/>
</dbReference>
<dbReference type="SUPFAM" id="SSF56672">
    <property type="entry name" value="DNA/RNA polymerases"/>
    <property type="match status" value="1"/>
</dbReference>
<evidence type="ECO:0000256" key="1">
    <source>
        <dbReference type="PROSITE-ProRule" id="PRU00047"/>
    </source>
</evidence>
<dbReference type="InterPro" id="IPR005162">
    <property type="entry name" value="Retrotrans_gag_dom"/>
</dbReference>
<keyword evidence="1" id="KW-0862">Zinc</keyword>
<feature type="domain" description="CCHC-type" evidence="3">
    <location>
        <begin position="259"/>
        <end position="275"/>
    </location>
</feature>
<dbReference type="EMBL" id="JAXUIC010000004">
    <property type="protein sequence ID" value="KAK4594008.1"/>
    <property type="molecule type" value="Genomic_DNA"/>
</dbReference>
<reference evidence="4 5" key="1">
    <citation type="journal article" date="2023" name="G3 (Bethesda)">
        <title>A haplotype-resolved chromosome-scale genome for Quercus rubra L. provides insights into the genetics of adaptive traits for red oak species.</title>
        <authorList>
            <person name="Kapoor B."/>
            <person name="Jenkins J."/>
            <person name="Schmutz J."/>
            <person name="Zhebentyayeva T."/>
            <person name="Kuelheim C."/>
            <person name="Coggeshall M."/>
            <person name="Heim C."/>
            <person name="Lasky J.R."/>
            <person name="Leites L."/>
            <person name="Islam-Faridi N."/>
            <person name="Romero-Severson J."/>
            <person name="DeLeo V.L."/>
            <person name="Lucas S.M."/>
            <person name="Lazic D."/>
            <person name="Gailing O."/>
            <person name="Carlson J."/>
            <person name="Staton M."/>
        </authorList>
    </citation>
    <scope>NUCLEOTIDE SEQUENCE [LARGE SCALE GENOMIC DNA]</scope>
    <source>
        <strain evidence="4">Pseudo-F2</strain>
    </source>
</reference>
<dbReference type="AlphaFoldDB" id="A0AAN7ITW3"/>